<keyword evidence="5 8" id="KW-1133">Transmembrane helix</keyword>
<evidence type="ECO:0000256" key="2">
    <source>
        <dbReference type="ARBA" id="ARBA00010792"/>
    </source>
</evidence>
<gene>
    <name evidence="10" type="ORF">ACFP3M_19070</name>
</gene>
<dbReference type="InterPro" id="IPR051311">
    <property type="entry name" value="DedA_domain"/>
</dbReference>
<evidence type="ECO:0000256" key="3">
    <source>
        <dbReference type="ARBA" id="ARBA00022475"/>
    </source>
</evidence>
<feature type="region of interest" description="Disordered" evidence="7">
    <location>
        <begin position="206"/>
        <end position="241"/>
    </location>
</feature>
<comment type="subcellular location">
    <subcellularLocation>
        <location evidence="1">Cell membrane</location>
        <topology evidence="1">Multi-pass membrane protein</topology>
    </subcellularLocation>
</comment>
<comment type="caution">
    <text evidence="10">The sequence shown here is derived from an EMBL/GenBank/DDBJ whole genome shotgun (WGS) entry which is preliminary data.</text>
</comment>
<evidence type="ECO:0000256" key="1">
    <source>
        <dbReference type="ARBA" id="ARBA00004651"/>
    </source>
</evidence>
<dbReference type="PANTHER" id="PTHR42709">
    <property type="entry name" value="ALKALINE PHOSPHATASE LIKE PROTEIN"/>
    <property type="match status" value="1"/>
</dbReference>
<evidence type="ECO:0000256" key="8">
    <source>
        <dbReference type="SAM" id="Phobius"/>
    </source>
</evidence>
<feature type="transmembrane region" description="Helical" evidence="8">
    <location>
        <begin position="42"/>
        <end position="61"/>
    </location>
</feature>
<evidence type="ECO:0000256" key="7">
    <source>
        <dbReference type="SAM" id="MobiDB-lite"/>
    </source>
</evidence>
<protein>
    <submittedName>
        <fullName evidence="10">DedA family protein</fullName>
    </submittedName>
</protein>
<dbReference type="Pfam" id="PF09335">
    <property type="entry name" value="VTT_dom"/>
    <property type="match status" value="1"/>
</dbReference>
<keyword evidence="4 8" id="KW-0812">Transmembrane</keyword>
<feature type="domain" description="VTT" evidence="9">
    <location>
        <begin position="19"/>
        <end position="144"/>
    </location>
</feature>
<evidence type="ECO:0000313" key="10">
    <source>
        <dbReference type="EMBL" id="MFC5894905.1"/>
    </source>
</evidence>
<name>A0ABW1FLQ3_9ACTN</name>
<evidence type="ECO:0000256" key="6">
    <source>
        <dbReference type="ARBA" id="ARBA00023136"/>
    </source>
</evidence>
<organism evidence="10 11">
    <name type="scientific">Streptomyces ramulosus</name>
    <dbReference type="NCBI Taxonomy" id="47762"/>
    <lineage>
        <taxon>Bacteria</taxon>
        <taxon>Bacillati</taxon>
        <taxon>Actinomycetota</taxon>
        <taxon>Actinomycetes</taxon>
        <taxon>Kitasatosporales</taxon>
        <taxon>Streptomycetaceae</taxon>
        <taxon>Streptomyces</taxon>
    </lineage>
</organism>
<dbReference type="PANTHER" id="PTHR42709:SF6">
    <property type="entry name" value="UNDECAPRENYL PHOSPHATE TRANSPORTER A"/>
    <property type="match status" value="1"/>
</dbReference>
<reference evidence="11" key="1">
    <citation type="journal article" date="2019" name="Int. J. Syst. Evol. Microbiol.">
        <title>The Global Catalogue of Microorganisms (GCM) 10K type strain sequencing project: providing services to taxonomists for standard genome sequencing and annotation.</title>
        <authorList>
            <consortium name="The Broad Institute Genomics Platform"/>
            <consortium name="The Broad Institute Genome Sequencing Center for Infectious Disease"/>
            <person name="Wu L."/>
            <person name="Ma J."/>
        </authorList>
    </citation>
    <scope>NUCLEOTIDE SEQUENCE [LARGE SCALE GENOMIC DNA]</scope>
    <source>
        <strain evidence="11">CGMCC 1.15809</strain>
    </source>
</reference>
<sequence length="241" mass="25637">MAVLALYGLLVLTTLPPLVPNSALLVSAGVLAAHGDLFLPFVLLVVAGSATLGDLLMYLLARRFGGPVRGWMRRSVRRRVLLEWTSRRIERYGLPFVLGVRFLPNGRIVGALTSGVLRYPLRRYLLGAALAEAVWASYSIGLGYLGSAAVGNRLYAAAIGIGISCAVATLGVVVPWVVRRRAVRTRKARVCRVTAAGVVVRSAGTGGAARRDEGDAAQGGGRRVPGPEVRSRPVVSGRPYR</sequence>
<keyword evidence="6 8" id="KW-0472">Membrane</keyword>
<evidence type="ECO:0000256" key="4">
    <source>
        <dbReference type="ARBA" id="ARBA00022692"/>
    </source>
</evidence>
<keyword evidence="11" id="KW-1185">Reference proteome</keyword>
<feature type="transmembrane region" description="Helical" evidence="8">
    <location>
        <begin position="124"/>
        <end position="145"/>
    </location>
</feature>
<dbReference type="Proteomes" id="UP001596241">
    <property type="component" value="Unassembled WGS sequence"/>
</dbReference>
<dbReference type="InterPro" id="IPR032816">
    <property type="entry name" value="VTT_dom"/>
</dbReference>
<dbReference type="EMBL" id="JBHSPW010000008">
    <property type="protein sequence ID" value="MFC5894905.1"/>
    <property type="molecule type" value="Genomic_DNA"/>
</dbReference>
<accession>A0ABW1FLQ3</accession>
<proteinExistence type="inferred from homology"/>
<evidence type="ECO:0000259" key="9">
    <source>
        <dbReference type="Pfam" id="PF09335"/>
    </source>
</evidence>
<evidence type="ECO:0000313" key="11">
    <source>
        <dbReference type="Proteomes" id="UP001596241"/>
    </source>
</evidence>
<feature type="compositionally biased region" description="Low complexity" evidence="7">
    <location>
        <begin position="224"/>
        <end position="241"/>
    </location>
</feature>
<feature type="transmembrane region" description="Helical" evidence="8">
    <location>
        <begin position="157"/>
        <end position="178"/>
    </location>
</feature>
<comment type="similarity">
    <text evidence="2">Belongs to the DedA family.</text>
</comment>
<dbReference type="RefSeq" id="WP_345084417.1">
    <property type="nucleotide sequence ID" value="NZ_BAAAWG010000007.1"/>
</dbReference>
<evidence type="ECO:0000256" key="5">
    <source>
        <dbReference type="ARBA" id="ARBA00022989"/>
    </source>
</evidence>
<keyword evidence="3" id="KW-1003">Cell membrane</keyword>